<dbReference type="InterPro" id="IPR012434">
    <property type="entry name" value="DUF1631"/>
</dbReference>
<organism evidence="1 2">
    <name type="scientific">Piscinibacter koreensis</name>
    <dbReference type="NCBI Taxonomy" id="2742824"/>
    <lineage>
        <taxon>Bacteria</taxon>
        <taxon>Pseudomonadati</taxon>
        <taxon>Pseudomonadota</taxon>
        <taxon>Betaproteobacteria</taxon>
        <taxon>Burkholderiales</taxon>
        <taxon>Sphaerotilaceae</taxon>
        <taxon>Piscinibacter</taxon>
    </lineage>
</organism>
<protein>
    <submittedName>
        <fullName evidence="1">DUF1631 family protein</fullName>
    </submittedName>
</protein>
<dbReference type="RefSeq" id="WP_176067835.1">
    <property type="nucleotide sequence ID" value="NZ_JABWMJ010000003.1"/>
</dbReference>
<name>A0A7Y6NM12_9BURK</name>
<accession>A0A7Y6NM12</accession>
<proteinExistence type="predicted"/>
<gene>
    <name evidence="1" type="ORF">HQN59_07785</name>
</gene>
<evidence type="ECO:0000313" key="1">
    <source>
        <dbReference type="EMBL" id="NUZ05663.1"/>
    </source>
</evidence>
<evidence type="ECO:0000313" key="2">
    <source>
        <dbReference type="Proteomes" id="UP000529637"/>
    </source>
</evidence>
<dbReference type="Proteomes" id="UP000529637">
    <property type="component" value="Unassembled WGS sequence"/>
</dbReference>
<dbReference type="EMBL" id="JABWMJ010000003">
    <property type="protein sequence ID" value="NUZ05663.1"/>
    <property type="molecule type" value="Genomic_DNA"/>
</dbReference>
<dbReference type="Pfam" id="PF07793">
    <property type="entry name" value="DUF1631"/>
    <property type="match status" value="1"/>
</dbReference>
<sequence>MPIAPLLQRFIDDELARSGALVSRVVAGTVQLLTTGRDAELGARLKRLADRYEAAFLASLRKLVLDNVGDSRVGSSAGSGFGGLQLMDESLVESDIEISRAMQLIDSTAEWELRELQTFTSTLIGQSHVTAESNPFRPVTYATALWDAAGAVTSVAAQQALLLRTSAGVAAGLLKNAWAAASTRLESQGVEPGTYRTVVLPSAGSGRATLGAARPMATPAPSAAGSPLAALVAGLAGARLTPSGGLARPDPAVPASAASASVRPAFAAALAAVEQAMRAEHDPAPPLRRHLPTLLGAAPSLVERQGAELVARVFDDILSDSHLPDAVRPLLAALQAPTLRVVLADASARQSLDHVVWRVVDRIGEVALAYPRAGDSRLAAFVTFGAALAHDVATLPRIDAGTFQRALNQLDAFLAEQFRTQLRAAQPTVDTLQLGERRALVEEHLARRLADQMAAVRATPAVRRFVTDTWAKVIAHDVVQHGERSDAVVGDLKTADDLLWSLQIPDHPQSRQRLVALLPGLLQRLRAGMDLVGFGGAARQQVLDELMAIHADALRRATSSAPAPLASSEEIVRRLREEVVPSRSGADSLIDLSSMETVPADALPSGVADEADADKRVDALRAASRARLFLHGRWNRVQLLWQSDRGRFFLFAGETPGRHHSITRRALERLAAAGLLQPHQTKSIVQRAVEHATQQLDGTEAPAPHTGR</sequence>
<keyword evidence="2" id="KW-1185">Reference proteome</keyword>
<comment type="caution">
    <text evidence="1">The sequence shown here is derived from an EMBL/GenBank/DDBJ whole genome shotgun (WGS) entry which is preliminary data.</text>
</comment>
<reference evidence="1 2" key="1">
    <citation type="submission" date="2020-06" db="EMBL/GenBank/DDBJ databases">
        <title>Schlegella sp. ID0723 isolated from air conditioner.</title>
        <authorList>
            <person name="Kim D.Y."/>
            <person name="Kim D.-U."/>
        </authorList>
    </citation>
    <scope>NUCLEOTIDE SEQUENCE [LARGE SCALE GENOMIC DNA]</scope>
    <source>
        <strain evidence="1 2">ID0723</strain>
    </source>
</reference>
<dbReference type="AlphaFoldDB" id="A0A7Y6NM12"/>